<dbReference type="PANTHER" id="PTHR38095:SF1">
    <property type="entry name" value="ANAEROBIC DIMETHYL SULFOXIDE REDUCTASE CHAIN YNFH"/>
    <property type="match status" value="1"/>
</dbReference>
<dbReference type="GO" id="GO:0005886">
    <property type="term" value="C:plasma membrane"/>
    <property type="evidence" value="ECO:0007669"/>
    <property type="project" value="TreeGrafter"/>
</dbReference>
<dbReference type="GO" id="GO:0009389">
    <property type="term" value="F:dimethyl sulfoxide reductase activity"/>
    <property type="evidence" value="ECO:0007669"/>
    <property type="project" value="TreeGrafter"/>
</dbReference>
<feature type="transmembrane region" description="Helical" evidence="1">
    <location>
        <begin position="39"/>
        <end position="63"/>
    </location>
</feature>
<dbReference type="Pfam" id="PF04976">
    <property type="entry name" value="DmsC"/>
    <property type="match status" value="1"/>
</dbReference>
<keyword evidence="1" id="KW-0472">Membrane</keyword>
<protein>
    <submittedName>
        <fullName evidence="2">Dimethyl sulfoxide reductase anchor subunit</fullName>
    </submittedName>
</protein>
<keyword evidence="1" id="KW-0812">Transmembrane</keyword>
<dbReference type="InterPro" id="IPR007059">
    <property type="entry name" value="DmsC"/>
</dbReference>
<feature type="transmembrane region" description="Helical" evidence="1">
    <location>
        <begin position="109"/>
        <end position="134"/>
    </location>
</feature>
<keyword evidence="1" id="KW-1133">Transmembrane helix</keyword>
<dbReference type="GO" id="GO:0019645">
    <property type="term" value="P:anaerobic electron transport chain"/>
    <property type="evidence" value="ECO:0007669"/>
    <property type="project" value="InterPro"/>
</dbReference>
<dbReference type="PANTHER" id="PTHR38095">
    <property type="entry name" value="ANAEROBIC DIMETHYL SULFOXIDE REDUCTASE CHAIN YNFH"/>
    <property type="match status" value="1"/>
</dbReference>
<dbReference type="Proteomes" id="UP000539372">
    <property type="component" value="Unassembled WGS sequence"/>
</dbReference>
<gene>
    <name evidence="2" type="ORF">HH303_09545</name>
</gene>
<feature type="transmembrane region" description="Helical" evidence="1">
    <location>
        <begin position="84"/>
        <end position="103"/>
    </location>
</feature>
<evidence type="ECO:0000256" key="1">
    <source>
        <dbReference type="SAM" id="Phobius"/>
    </source>
</evidence>
<organism evidence="2 3">
    <name type="scientific">Pacificispira spongiicola</name>
    <dbReference type="NCBI Taxonomy" id="2729598"/>
    <lineage>
        <taxon>Bacteria</taxon>
        <taxon>Pseudomonadati</taxon>
        <taxon>Pseudomonadota</taxon>
        <taxon>Alphaproteobacteria</taxon>
        <taxon>Rhodospirillales</taxon>
        <taxon>Rhodospirillaceae</taxon>
        <taxon>Pacificispira</taxon>
    </lineage>
</organism>
<keyword evidence="3" id="KW-1185">Reference proteome</keyword>
<dbReference type="RefSeq" id="WP_169625122.1">
    <property type="nucleotide sequence ID" value="NZ_JABBNT010000003.1"/>
</dbReference>
<feature type="transmembrane region" description="Helical" evidence="1">
    <location>
        <begin position="7"/>
        <end position="27"/>
    </location>
</feature>
<feature type="transmembrane region" description="Helical" evidence="1">
    <location>
        <begin position="274"/>
        <end position="291"/>
    </location>
</feature>
<evidence type="ECO:0000313" key="2">
    <source>
        <dbReference type="EMBL" id="NMM44721.1"/>
    </source>
</evidence>
<sequence length="313" mass="33573">MHPAKSVILFTTVSGAGYGLAILFALFDLAGMVPPHPAVSLAGLGLALLLVVIGLVASTFHLGHPERAWRALTQWRSSWLSREGCMALITFMPTGLYLAARLMGKTDVIPVLAGATVVCSVLTVQCTAMIYASLKPVPAWATPLTPLTYHVLALASGGLVLNALAHTLGFWRSDFVDILSLLLLSGMVVKIVYWRKIGRASATATAESATGLGEIGKVTLFEGPHDADNYLMKEMGFQIARKHAMRLRRLSLLWGFLFPLLAVSFASFTQGVGASILVGVSLLTAAVGLFAERWLFFAEAKHAVTLYYGNDKV</sequence>
<dbReference type="AlphaFoldDB" id="A0A7Y0HEC9"/>
<feature type="transmembrane region" description="Helical" evidence="1">
    <location>
        <begin position="250"/>
        <end position="268"/>
    </location>
</feature>
<dbReference type="EMBL" id="JABBNT010000003">
    <property type="protein sequence ID" value="NMM44721.1"/>
    <property type="molecule type" value="Genomic_DNA"/>
</dbReference>
<comment type="caution">
    <text evidence="2">The sequence shown here is derived from an EMBL/GenBank/DDBJ whole genome shotgun (WGS) entry which is preliminary data.</text>
</comment>
<dbReference type="GO" id="GO:0009390">
    <property type="term" value="C:dimethyl sulfoxide reductase complex"/>
    <property type="evidence" value="ECO:0007669"/>
    <property type="project" value="TreeGrafter"/>
</dbReference>
<accession>A0A7Y0HEC9</accession>
<evidence type="ECO:0000313" key="3">
    <source>
        <dbReference type="Proteomes" id="UP000539372"/>
    </source>
</evidence>
<name>A0A7Y0HEC9_9PROT</name>
<feature type="transmembrane region" description="Helical" evidence="1">
    <location>
        <begin position="175"/>
        <end position="193"/>
    </location>
</feature>
<proteinExistence type="predicted"/>
<reference evidence="2 3" key="1">
    <citation type="submission" date="2020-04" db="EMBL/GenBank/DDBJ databases">
        <title>Rhodospirillaceae bacterium KN72 isolated from deep sea.</title>
        <authorList>
            <person name="Zhang D.-C."/>
        </authorList>
    </citation>
    <scope>NUCLEOTIDE SEQUENCE [LARGE SCALE GENOMIC DNA]</scope>
    <source>
        <strain evidence="2 3">KN72</strain>
    </source>
</reference>
<feature type="transmembrane region" description="Helical" evidence="1">
    <location>
        <begin position="146"/>
        <end position="169"/>
    </location>
</feature>